<dbReference type="EMBL" id="ACPB03013759">
    <property type="status" value="NOT_ANNOTATED_CDS"/>
    <property type="molecule type" value="Genomic_DNA"/>
</dbReference>
<evidence type="ECO:0000259" key="4">
    <source>
        <dbReference type="Pfam" id="PF00346"/>
    </source>
</evidence>
<dbReference type="Proteomes" id="UP000015103">
    <property type="component" value="Unassembled WGS sequence"/>
</dbReference>
<proteinExistence type="inferred from homology"/>
<dbReference type="GO" id="GO:0016651">
    <property type="term" value="F:oxidoreductase activity, acting on NAD(P)H"/>
    <property type="evidence" value="ECO:0007669"/>
    <property type="project" value="InterPro"/>
</dbReference>
<dbReference type="EMBL" id="ACPB03013757">
    <property type="status" value="NOT_ANNOTATED_CDS"/>
    <property type="molecule type" value="Genomic_DNA"/>
</dbReference>
<keyword evidence="6" id="KW-1185">Reference proteome</keyword>
<dbReference type="GO" id="GO:0048038">
    <property type="term" value="F:quinone binding"/>
    <property type="evidence" value="ECO:0007669"/>
    <property type="project" value="InterPro"/>
</dbReference>
<dbReference type="PANTHER" id="PTHR11993:SF10">
    <property type="entry name" value="NADH DEHYDROGENASE [UBIQUINONE] IRON-SULFUR PROTEIN 2, MITOCHONDRIAL"/>
    <property type="match status" value="1"/>
</dbReference>
<organism evidence="5 6">
    <name type="scientific">Rhodnius prolixus</name>
    <name type="common">Triatomid bug</name>
    <dbReference type="NCBI Taxonomy" id="13249"/>
    <lineage>
        <taxon>Eukaryota</taxon>
        <taxon>Metazoa</taxon>
        <taxon>Ecdysozoa</taxon>
        <taxon>Arthropoda</taxon>
        <taxon>Hexapoda</taxon>
        <taxon>Insecta</taxon>
        <taxon>Pterygota</taxon>
        <taxon>Neoptera</taxon>
        <taxon>Paraneoptera</taxon>
        <taxon>Hemiptera</taxon>
        <taxon>Heteroptera</taxon>
        <taxon>Panheteroptera</taxon>
        <taxon>Cimicomorpha</taxon>
        <taxon>Reduviidae</taxon>
        <taxon>Triatominae</taxon>
        <taxon>Rhodnius</taxon>
    </lineage>
</organism>
<dbReference type="PANTHER" id="PTHR11993">
    <property type="entry name" value="NADH-UBIQUINONE OXIDOREDUCTASE 49 KDA SUBUNIT"/>
    <property type="match status" value="1"/>
</dbReference>
<dbReference type="VEuPathDB" id="VectorBase:RPRC013689"/>
<feature type="domain" description="NADH-quinone oxidoreductase subunit D" evidence="4">
    <location>
        <begin position="26"/>
        <end position="75"/>
    </location>
</feature>
<evidence type="ECO:0000256" key="1">
    <source>
        <dbReference type="ARBA" id="ARBA00005769"/>
    </source>
</evidence>
<evidence type="ECO:0000313" key="5">
    <source>
        <dbReference type="EnsemblMetazoa" id="RPRC013689-PA"/>
    </source>
</evidence>
<dbReference type="Gene3D" id="1.10.645.10">
    <property type="entry name" value="Cytochrome-c3 Hydrogenase, chain B"/>
    <property type="match status" value="1"/>
</dbReference>
<dbReference type="GO" id="GO:0005739">
    <property type="term" value="C:mitochondrion"/>
    <property type="evidence" value="ECO:0007669"/>
    <property type="project" value="GOC"/>
</dbReference>
<protein>
    <recommendedName>
        <fullName evidence="2">Complex I-49kD</fullName>
    </recommendedName>
    <alternativeName>
        <fullName evidence="3">NADH-ubiquinone oxidoreductase 49 kDa subunit</fullName>
    </alternativeName>
</protein>
<dbReference type="InterPro" id="IPR001135">
    <property type="entry name" value="NADH_Q_OxRdtase_suD"/>
</dbReference>
<evidence type="ECO:0000256" key="2">
    <source>
        <dbReference type="ARBA" id="ARBA00030505"/>
    </source>
</evidence>
<comment type="similarity">
    <text evidence="1">Belongs to the complex I 49 kDa subunit family.</text>
</comment>
<dbReference type="AlphaFoldDB" id="T1IBL9"/>
<dbReference type="STRING" id="13249.T1IBL9"/>
<dbReference type="InParanoid" id="T1IBL9"/>
<dbReference type="InterPro" id="IPR022885">
    <property type="entry name" value="NDH1_su_D/H"/>
</dbReference>
<name>T1IBL9_RHOPR</name>
<dbReference type="GO" id="GO:0006120">
    <property type="term" value="P:mitochondrial electron transport, NADH to ubiquinone"/>
    <property type="evidence" value="ECO:0007669"/>
    <property type="project" value="TreeGrafter"/>
</dbReference>
<accession>T1IBL9</accession>
<reference evidence="5" key="1">
    <citation type="submission" date="2015-05" db="UniProtKB">
        <authorList>
            <consortium name="EnsemblMetazoa"/>
        </authorList>
    </citation>
    <scope>IDENTIFICATION</scope>
</reference>
<dbReference type="SUPFAM" id="SSF56762">
    <property type="entry name" value="HydB/Nqo4-like"/>
    <property type="match status" value="1"/>
</dbReference>
<evidence type="ECO:0000313" key="6">
    <source>
        <dbReference type="Proteomes" id="UP000015103"/>
    </source>
</evidence>
<dbReference type="InterPro" id="IPR029014">
    <property type="entry name" value="NiFe-Hase_large"/>
</dbReference>
<dbReference type="GO" id="GO:0051287">
    <property type="term" value="F:NAD binding"/>
    <property type="evidence" value="ECO:0007669"/>
    <property type="project" value="InterPro"/>
</dbReference>
<dbReference type="EMBL" id="ACPB03013758">
    <property type="status" value="NOT_ANNOTATED_CDS"/>
    <property type="molecule type" value="Genomic_DNA"/>
</dbReference>
<dbReference type="Pfam" id="PF00346">
    <property type="entry name" value="Complex1_49kDa"/>
    <property type="match status" value="1"/>
</dbReference>
<dbReference type="EnsemblMetazoa" id="RPRC013689-RA">
    <property type="protein sequence ID" value="RPRC013689-PA"/>
    <property type="gene ID" value="RPRC013689"/>
</dbReference>
<evidence type="ECO:0000256" key="3">
    <source>
        <dbReference type="ARBA" id="ARBA00031562"/>
    </source>
</evidence>
<dbReference type="HOGENOM" id="CLU_2136550_0_0_1"/>
<dbReference type="eggNOG" id="KOG2870">
    <property type="taxonomic scope" value="Eukaryota"/>
</dbReference>
<sequence>MENPCFGQGRVECCAERSQGPYRTVAPYSELGVYLVSDGSSRPYRCRIRSPGFTHLATMKTMGPNHFLADVVAIVDDWITSMFLYQRFRQVDSHPQSTLIFTVVVLLLLKETR</sequence>